<name>A0AAE4AUP3_9HYPH</name>
<reference evidence="1" key="1">
    <citation type="submission" date="2023-07" db="EMBL/GenBank/DDBJ databases">
        <title>Genomic Encyclopedia of Type Strains, Phase IV (KMG-IV): sequencing the most valuable type-strain genomes for metagenomic binning, comparative biology and taxonomic classification.</title>
        <authorList>
            <person name="Goeker M."/>
        </authorList>
    </citation>
    <scope>NUCLEOTIDE SEQUENCE</scope>
    <source>
        <strain evidence="1">DSM 21202</strain>
    </source>
</reference>
<dbReference type="GO" id="GO:0008863">
    <property type="term" value="F:formate dehydrogenase (NAD+) activity"/>
    <property type="evidence" value="ECO:0007669"/>
    <property type="project" value="UniProtKB-EC"/>
</dbReference>
<comment type="caution">
    <text evidence="1">The sequence shown here is derived from an EMBL/GenBank/DDBJ whole genome shotgun (WGS) entry which is preliminary data.</text>
</comment>
<proteinExistence type="predicted"/>
<protein>
    <submittedName>
        <fullName evidence="1">Formate dehydrogenase subunit delta</fullName>
        <ecNumber evidence="1">1.17.1.9</ecNumber>
    </submittedName>
</protein>
<keyword evidence="1" id="KW-0560">Oxidoreductase</keyword>
<evidence type="ECO:0000313" key="2">
    <source>
        <dbReference type="Proteomes" id="UP001229244"/>
    </source>
</evidence>
<accession>A0AAE4AUP3</accession>
<dbReference type="Proteomes" id="UP001229244">
    <property type="component" value="Unassembled WGS sequence"/>
</dbReference>
<dbReference type="EC" id="1.17.1.9" evidence="1"/>
<keyword evidence="2" id="KW-1185">Reference proteome</keyword>
<gene>
    <name evidence="1" type="ORF">J2S73_002461</name>
</gene>
<organism evidence="1 2">
    <name type="scientific">Amorphus orientalis</name>
    <dbReference type="NCBI Taxonomy" id="649198"/>
    <lineage>
        <taxon>Bacteria</taxon>
        <taxon>Pseudomonadati</taxon>
        <taxon>Pseudomonadota</taxon>
        <taxon>Alphaproteobacteria</taxon>
        <taxon>Hyphomicrobiales</taxon>
        <taxon>Amorphaceae</taxon>
        <taxon>Amorphus</taxon>
    </lineage>
</organism>
<dbReference type="RefSeq" id="WP_306885831.1">
    <property type="nucleotide sequence ID" value="NZ_JAUSUL010000002.1"/>
</dbReference>
<dbReference type="EMBL" id="JAUSUL010000002">
    <property type="protein sequence ID" value="MDQ0316004.1"/>
    <property type="molecule type" value="Genomic_DNA"/>
</dbReference>
<sequence>MDQAEITRMANQIADYFSAYDHEEAVEGIADHIAKFWDPRMRRTLFDMMESGGSALDPLVVEAASRLAPASG</sequence>
<dbReference type="InterPro" id="IPR021074">
    <property type="entry name" value="Formate_DH_dsu"/>
</dbReference>
<dbReference type="AlphaFoldDB" id="A0AAE4AUP3"/>
<dbReference type="Pfam" id="PF11390">
    <property type="entry name" value="FdsD"/>
    <property type="match status" value="1"/>
</dbReference>
<evidence type="ECO:0000313" key="1">
    <source>
        <dbReference type="EMBL" id="MDQ0316004.1"/>
    </source>
</evidence>